<dbReference type="EMBL" id="JASCZI010001674">
    <property type="protein sequence ID" value="MED6115333.1"/>
    <property type="molecule type" value="Genomic_DNA"/>
</dbReference>
<evidence type="ECO:0000313" key="1">
    <source>
        <dbReference type="EMBL" id="MED6115333.1"/>
    </source>
</evidence>
<reference evidence="1 2" key="1">
    <citation type="journal article" date="2023" name="Plants (Basel)">
        <title>Bridging the Gap: Combining Genomics and Transcriptomics Approaches to Understand Stylosanthes scabra, an Orphan Legume from the Brazilian Caatinga.</title>
        <authorList>
            <person name="Ferreira-Neto J.R.C."/>
            <person name="da Silva M.D."/>
            <person name="Binneck E."/>
            <person name="de Melo N.F."/>
            <person name="da Silva R.H."/>
            <person name="de Melo A.L.T.M."/>
            <person name="Pandolfi V."/>
            <person name="Bustamante F.O."/>
            <person name="Brasileiro-Vidal A.C."/>
            <person name="Benko-Iseppon A.M."/>
        </authorList>
    </citation>
    <scope>NUCLEOTIDE SEQUENCE [LARGE SCALE GENOMIC DNA]</scope>
    <source>
        <tissue evidence="1">Leaves</tissue>
    </source>
</reference>
<evidence type="ECO:0000313" key="2">
    <source>
        <dbReference type="Proteomes" id="UP001341840"/>
    </source>
</evidence>
<dbReference type="Proteomes" id="UP001341840">
    <property type="component" value="Unassembled WGS sequence"/>
</dbReference>
<organism evidence="1 2">
    <name type="scientific">Stylosanthes scabra</name>
    <dbReference type="NCBI Taxonomy" id="79078"/>
    <lineage>
        <taxon>Eukaryota</taxon>
        <taxon>Viridiplantae</taxon>
        <taxon>Streptophyta</taxon>
        <taxon>Embryophyta</taxon>
        <taxon>Tracheophyta</taxon>
        <taxon>Spermatophyta</taxon>
        <taxon>Magnoliopsida</taxon>
        <taxon>eudicotyledons</taxon>
        <taxon>Gunneridae</taxon>
        <taxon>Pentapetalae</taxon>
        <taxon>rosids</taxon>
        <taxon>fabids</taxon>
        <taxon>Fabales</taxon>
        <taxon>Fabaceae</taxon>
        <taxon>Papilionoideae</taxon>
        <taxon>50 kb inversion clade</taxon>
        <taxon>dalbergioids sensu lato</taxon>
        <taxon>Dalbergieae</taxon>
        <taxon>Pterocarpus clade</taxon>
        <taxon>Stylosanthes</taxon>
    </lineage>
</organism>
<name>A0ABU6QUQ5_9FABA</name>
<gene>
    <name evidence="1" type="ORF">PIB30_089453</name>
</gene>
<protein>
    <submittedName>
        <fullName evidence="1">Uncharacterized protein</fullName>
    </submittedName>
</protein>
<proteinExistence type="predicted"/>
<comment type="caution">
    <text evidence="1">The sequence shown here is derived from an EMBL/GenBank/DDBJ whole genome shotgun (WGS) entry which is preliminary data.</text>
</comment>
<feature type="non-terminal residue" evidence="1">
    <location>
        <position position="64"/>
    </location>
</feature>
<keyword evidence="2" id="KW-1185">Reference proteome</keyword>
<accession>A0ABU6QUQ5</accession>
<sequence length="64" mass="7337">MLVDLRAQSCLRWAWAKRDTSACLASFPRLVNPYDSHVWAMSLTWPKRDLLVSSELGWPCVMLG</sequence>